<accession>A0A7X5TMQ1</accession>
<dbReference type="PANTHER" id="PTHR34071:SF2">
    <property type="entry name" value="FLAVIN-NUCLEOTIDE-BINDING PROTEIN"/>
    <property type="match status" value="1"/>
</dbReference>
<dbReference type="SUPFAM" id="SSF50475">
    <property type="entry name" value="FMN-binding split barrel"/>
    <property type="match status" value="1"/>
</dbReference>
<evidence type="ECO:0000313" key="2">
    <source>
        <dbReference type="Proteomes" id="UP000518878"/>
    </source>
</evidence>
<evidence type="ECO:0000313" key="1">
    <source>
        <dbReference type="EMBL" id="NID14071.1"/>
    </source>
</evidence>
<dbReference type="Proteomes" id="UP000518878">
    <property type="component" value="Unassembled WGS sequence"/>
</dbReference>
<organism evidence="1 2">
    <name type="scientific">Luteibacter yeojuensis</name>
    <dbReference type="NCBI Taxonomy" id="345309"/>
    <lineage>
        <taxon>Bacteria</taxon>
        <taxon>Pseudomonadati</taxon>
        <taxon>Pseudomonadota</taxon>
        <taxon>Gammaproteobacteria</taxon>
        <taxon>Lysobacterales</taxon>
        <taxon>Rhodanobacteraceae</taxon>
        <taxon>Luteibacter</taxon>
    </lineage>
</organism>
<protein>
    <submittedName>
        <fullName evidence="1">Pyridoxamine 5'-phosphate oxidase family protein</fullName>
    </submittedName>
</protein>
<proteinExistence type="predicted"/>
<keyword evidence="2" id="KW-1185">Reference proteome</keyword>
<dbReference type="EMBL" id="JAAQTL010000001">
    <property type="protein sequence ID" value="NID14071.1"/>
    <property type="molecule type" value="Genomic_DNA"/>
</dbReference>
<comment type="caution">
    <text evidence="1">The sequence shown here is derived from an EMBL/GenBank/DDBJ whole genome shotgun (WGS) entry which is preliminary data.</text>
</comment>
<dbReference type="InterPro" id="IPR024747">
    <property type="entry name" value="Pyridox_Oxase-rel"/>
</dbReference>
<gene>
    <name evidence="1" type="ORF">HBF32_01145</name>
</gene>
<dbReference type="Gene3D" id="2.30.110.10">
    <property type="entry name" value="Electron Transport, Fmn-binding Protein, Chain A"/>
    <property type="match status" value="1"/>
</dbReference>
<dbReference type="InterPro" id="IPR012349">
    <property type="entry name" value="Split_barrel_FMN-bd"/>
</dbReference>
<reference evidence="1 2" key="1">
    <citation type="journal article" date="2006" name="Int. J. Syst. Evol. Microbiol.">
        <title>Dyella yeojuensis sp. nov., isolated from greenhouse soil in Korea.</title>
        <authorList>
            <person name="Kim B.Y."/>
            <person name="Weon H.Y."/>
            <person name="Lee K.H."/>
            <person name="Seok S.J."/>
            <person name="Kwon S.W."/>
            <person name="Go S.J."/>
            <person name="Stackebrandt E."/>
        </authorList>
    </citation>
    <scope>NUCLEOTIDE SEQUENCE [LARGE SCALE GENOMIC DNA]</scope>
    <source>
        <strain evidence="1 2">DSM 17673</strain>
    </source>
</reference>
<dbReference type="AlphaFoldDB" id="A0A7X5TMQ1"/>
<dbReference type="Pfam" id="PF12900">
    <property type="entry name" value="Pyridox_ox_2"/>
    <property type="match status" value="1"/>
</dbReference>
<name>A0A7X5TMQ1_9GAMM</name>
<sequence length="232" mass="24555">MEPTKAGRRPKGSSVLEPKARTELRQLAARGTHEWEAIAAILDAGLLASVGFSVDGQPFVLPMLYGRAGRTLYLHGAASARIMTVLGGAIPVCVSVTLVDGMVLARSAFNHSMNYRSVVAFGTARTIEDPRAKLSALRALSEHMLAGRWDDVRGPNRSELAQTAVLAMDIEEASAKVRNGPPIDDEADLPRPTWAGVLPLSTVAAAPVADPQLRPGIALPSYLENAGEAGRS</sequence>
<dbReference type="PANTHER" id="PTHR34071">
    <property type="entry name" value="5-NITROIMIDAZOLE ANTIBIOTICS RESISTANCE PROTEIN, NIMA-FAMILY-RELATED PROTEIN-RELATED"/>
    <property type="match status" value="1"/>
</dbReference>